<dbReference type="InterPro" id="IPR047817">
    <property type="entry name" value="ABC2_TM_bact-type"/>
</dbReference>
<evidence type="ECO:0000256" key="1">
    <source>
        <dbReference type="ARBA" id="ARBA00004651"/>
    </source>
</evidence>
<evidence type="ECO:0000256" key="7">
    <source>
        <dbReference type="ARBA" id="ARBA00022903"/>
    </source>
</evidence>
<evidence type="ECO:0000256" key="4">
    <source>
        <dbReference type="ARBA" id="ARBA00022475"/>
    </source>
</evidence>
<dbReference type="EMBL" id="JABBGJ010000035">
    <property type="protein sequence ID" value="NMM01954.1"/>
    <property type="molecule type" value="Genomic_DNA"/>
</dbReference>
<dbReference type="PANTHER" id="PTHR30413">
    <property type="entry name" value="INNER MEMBRANE TRANSPORT PERMEASE"/>
    <property type="match status" value="1"/>
</dbReference>
<evidence type="ECO:0000256" key="11">
    <source>
        <dbReference type="RuleBase" id="RU361157"/>
    </source>
</evidence>
<evidence type="ECO:0000256" key="8">
    <source>
        <dbReference type="ARBA" id="ARBA00022989"/>
    </source>
</evidence>
<evidence type="ECO:0000256" key="9">
    <source>
        <dbReference type="ARBA" id="ARBA00023047"/>
    </source>
</evidence>
<name>A0A848IQ68_9BURK</name>
<keyword evidence="4 11" id="KW-1003">Cell membrane</keyword>
<organism evidence="13 14">
    <name type="scientific">Paraburkholderia polaris</name>
    <dbReference type="NCBI Taxonomy" id="2728848"/>
    <lineage>
        <taxon>Bacteria</taxon>
        <taxon>Pseudomonadati</taxon>
        <taxon>Pseudomonadota</taxon>
        <taxon>Betaproteobacteria</taxon>
        <taxon>Burkholderiales</taxon>
        <taxon>Burkholderiaceae</taxon>
        <taxon>Paraburkholderia</taxon>
    </lineage>
</organism>
<dbReference type="GO" id="GO:0140359">
    <property type="term" value="F:ABC-type transporter activity"/>
    <property type="evidence" value="ECO:0007669"/>
    <property type="project" value="InterPro"/>
</dbReference>
<keyword evidence="10 11" id="KW-0472">Membrane</keyword>
<evidence type="ECO:0000259" key="12">
    <source>
        <dbReference type="PROSITE" id="PS51012"/>
    </source>
</evidence>
<evidence type="ECO:0000256" key="6">
    <source>
        <dbReference type="ARBA" id="ARBA00022692"/>
    </source>
</evidence>
<keyword evidence="7" id="KW-0972">Capsule biogenesis/degradation</keyword>
<evidence type="ECO:0000256" key="3">
    <source>
        <dbReference type="ARBA" id="ARBA00022448"/>
    </source>
</evidence>
<dbReference type="RefSeq" id="WP_169488776.1">
    <property type="nucleotide sequence ID" value="NZ_JABBGJ010000035.1"/>
</dbReference>
<dbReference type="Proteomes" id="UP000544134">
    <property type="component" value="Unassembled WGS sequence"/>
</dbReference>
<dbReference type="InterPro" id="IPR000412">
    <property type="entry name" value="ABC_2_transport"/>
</dbReference>
<evidence type="ECO:0000256" key="2">
    <source>
        <dbReference type="ARBA" id="ARBA00007783"/>
    </source>
</evidence>
<dbReference type="InterPro" id="IPR013525">
    <property type="entry name" value="ABC2_TM"/>
</dbReference>
<comment type="subcellular location">
    <subcellularLocation>
        <location evidence="11">Cell inner membrane</location>
        <topology evidence="11">Multi-pass membrane protein</topology>
    </subcellularLocation>
    <subcellularLocation>
        <location evidence="1">Cell membrane</location>
        <topology evidence="1">Multi-pass membrane protein</topology>
    </subcellularLocation>
</comment>
<protein>
    <recommendedName>
        <fullName evidence="11">Transport permease protein</fullName>
    </recommendedName>
</protein>
<evidence type="ECO:0000313" key="14">
    <source>
        <dbReference type="Proteomes" id="UP000544134"/>
    </source>
</evidence>
<keyword evidence="6 11" id="KW-0812">Transmembrane</keyword>
<feature type="domain" description="ABC transmembrane type-2" evidence="12">
    <location>
        <begin position="36"/>
        <end position="257"/>
    </location>
</feature>
<keyword evidence="8 11" id="KW-1133">Transmembrane helix</keyword>
<keyword evidence="9" id="KW-0625">Polysaccharide transport</keyword>
<comment type="similarity">
    <text evidence="2 11">Belongs to the ABC-2 integral membrane protein family.</text>
</comment>
<dbReference type="PROSITE" id="PS51012">
    <property type="entry name" value="ABC_TM2"/>
    <property type="match status" value="1"/>
</dbReference>
<dbReference type="PRINTS" id="PR00164">
    <property type="entry name" value="ABC2TRNSPORT"/>
</dbReference>
<dbReference type="GO" id="GO:0043190">
    <property type="term" value="C:ATP-binding cassette (ABC) transporter complex"/>
    <property type="evidence" value="ECO:0007669"/>
    <property type="project" value="InterPro"/>
</dbReference>
<feature type="transmembrane region" description="Helical" evidence="11">
    <location>
        <begin position="153"/>
        <end position="171"/>
    </location>
</feature>
<accession>A0A848IQ68</accession>
<dbReference type="PANTHER" id="PTHR30413:SF10">
    <property type="entry name" value="CAPSULE POLYSACCHARIDE EXPORT INNER-MEMBRANE PROTEIN CTRC"/>
    <property type="match status" value="1"/>
</dbReference>
<comment type="caution">
    <text evidence="13">The sequence shown here is derived from an EMBL/GenBank/DDBJ whole genome shotgun (WGS) entry which is preliminary data.</text>
</comment>
<dbReference type="GO" id="GO:0015774">
    <property type="term" value="P:polysaccharide transport"/>
    <property type="evidence" value="ECO:0007669"/>
    <property type="project" value="UniProtKB-KW"/>
</dbReference>
<evidence type="ECO:0000256" key="5">
    <source>
        <dbReference type="ARBA" id="ARBA00022597"/>
    </source>
</evidence>
<evidence type="ECO:0000256" key="10">
    <source>
        <dbReference type="ARBA" id="ARBA00023136"/>
    </source>
</evidence>
<keyword evidence="3 11" id="KW-0813">Transport</keyword>
<dbReference type="Pfam" id="PF01061">
    <property type="entry name" value="ABC2_membrane"/>
    <property type="match status" value="1"/>
</dbReference>
<proteinExistence type="inferred from homology"/>
<reference evidence="13 14" key="1">
    <citation type="submission" date="2020-04" db="EMBL/GenBank/DDBJ databases">
        <title>Paraburkholderia sp. RP-4-7 isolated from soil.</title>
        <authorList>
            <person name="Dahal R.H."/>
        </authorList>
    </citation>
    <scope>NUCLEOTIDE SEQUENCE [LARGE SCALE GENOMIC DNA]</scope>
    <source>
        <strain evidence="13 14">RP-4-7</strain>
    </source>
</reference>
<dbReference type="AlphaFoldDB" id="A0A848IQ68"/>
<feature type="transmembrane region" description="Helical" evidence="11">
    <location>
        <begin position="65"/>
        <end position="83"/>
    </location>
</feature>
<gene>
    <name evidence="13" type="ORF">HHL24_28985</name>
</gene>
<feature type="transmembrane region" description="Helical" evidence="11">
    <location>
        <begin position="116"/>
        <end position="141"/>
    </location>
</feature>
<feature type="transmembrane region" description="Helical" evidence="11">
    <location>
        <begin position="236"/>
        <end position="254"/>
    </location>
</feature>
<keyword evidence="5" id="KW-0762">Sugar transport</keyword>
<sequence>MNQTSTTIWRSLQIQKRVIFALLMREIITRYGRHNIGFMWLFVEPMMFTLGVTTVWSLGHFTHGSNLPIAAFAVTGYSSLLVWRNSGNRCSKAIEPNLSLMYHRNVRVIDVFLSRLILELAGATASLTILVLVFMAVGLVAAPVDLLTMSIGWILQCWFAMSLGLTVGAVSERSEVVERIWHTITYLMFPFSGAVFMVDWLPKSVQNIVLWLPMVHGAEMIRHGFFGNAVRTHENPAYFIFANSILMLIGLSLARETQRRVEPE</sequence>
<keyword evidence="14" id="KW-1185">Reference proteome</keyword>
<feature type="transmembrane region" description="Helical" evidence="11">
    <location>
        <begin position="38"/>
        <end position="59"/>
    </location>
</feature>
<dbReference type="GO" id="GO:0015920">
    <property type="term" value="P:lipopolysaccharide transport"/>
    <property type="evidence" value="ECO:0007669"/>
    <property type="project" value="TreeGrafter"/>
</dbReference>
<evidence type="ECO:0000313" key="13">
    <source>
        <dbReference type="EMBL" id="NMM01954.1"/>
    </source>
</evidence>
<feature type="transmembrane region" description="Helical" evidence="11">
    <location>
        <begin position="183"/>
        <end position="201"/>
    </location>
</feature>